<dbReference type="InterPro" id="IPR036291">
    <property type="entry name" value="NAD(P)-bd_dom_sf"/>
</dbReference>
<dbReference type="EMBL" id="JBHRXE010000001">
    <property type="protein sequence ID" value="MFC3567871.1"/>
    <property type="molecule type" value="Genomic_DNA"/>
</dbReference>
<organism evidence="5 6">
    <name type="scientific">Paracoccus simplex</name>
    <dbReference type="NCBI Taxonomy" id="2086346"/>
    <lineage>
        <taxon>Bacteria</taxon>
        <taxon>Pseudomonadati</taxon>
        <taxon>Pseudomonadota</taxon>
        <taxon>Alphaproteobacteria</taxon>
        <taxon>Rhodobacterales</taxon>
        <taxon>Paracoccaceae</taxon>
        <taxon>Paracoccus</taxon>
    </lineage>
</organism>
<dbReference type="SUPFAM" id="SSF48179">
    <property type="entry name" value="6-phosphogluconate dehydrogenase C-terminal domain-like"/>
    <property type="match status" value="2"/>
</dbReference>
<dbReference type="PANTHER" id="PTHR48075">
    <property type="entry name" value="3-HYDROXYACYL-COA DEHYDROGENASE FAMILY PROTEIN"/>
    <property type="match status" value="1"/>
</dbReference>
<sequence>MTTIAVIGLGTMGLGIAQTYAAAGFAVLATDAAADVRDTALQRLRARLARRVQAGKLAPSDLDALVSRITLVDGPEAMGRADLAIEAVVERMEVKRALFAALESVVAPDAVLASNTSSLSVAAMAQGLSRPQRLLGLHFFNPAPVMKLVELVAHPGSGAAALARARQLTERAGKTLIPCPDRPGFIVNRCARPFYGEALALLEEGRCADEIDAAMLAAGYPLGPFGLIDLVGADINLAATESLAAAMQDHPRYHVFAALRRQVAAGDLGRKTGRGFLFPEKPGPAPGDAEAIVLRIETALVNEAGWLLAEGGTTQDGIDTALKLGLNFPRGPFEILAAQGREPVLARLQRLAAAAPAHLQGRYRPAPGLAMPHPAAGPAPGTR</sequence>
<dbReference type="Pfam" id="PF02737">
    <property type="entry name" value="3HCDH_N"/>
    <property type="match status" value="1"/>
</dbReference>
<protein>
    <submittedName>
        <fullName evidence="5">3-hydroxyacyl-CoA dehydrogenase NAD-binding domain-containing protein</fullName>
    </submittedName>
</protein>
<reference evidence="6" key="1">
    <citation type="journal article" date="2019" name="Int. J. Syst. Evol. Microbiol.">
        <title>The Global Catalogue of Microorganisms (GCM) 10K type strain sequencing project: providing services to taxonomists for standard genome sequencing and annotation.</title>
        <authorList>
            <consortium name="The Broad Institute Genomics Platform"/>
            <consortium name="The Broad Institute Genome Sequencing Center for Infectious Disease"/>
            <person name="Wu L."/>
            <person name="Ma J."/>
        </authorList>
    </citation>
    <scope>NUCLEOTIDE SEQUENCE [LARGE SCALE GENOMIC DNA]</scope>
    <source>
        <strain evidence="6">VKM B-3226</strain>
    </source>
</reference>
<dbReference type="Proteomes" id="UP001595596">
    <property type="component" value="Unassembled WGS sequence"/>
</dbReference>
<gene>
    <name evidence="5" type="ORF">ACFOMP_00180</name>
</gene>
<name>A0ABV7RV63_9RHOB</name>
<dbReference type="InterPro" id="IPR006176">
    <property type="entry name" value="3-OHacyl-CoA_DH_NAD-bd"/>
</dbReference>
<dbReference type="Pfam" id="PF00725">
    <property type="entry name" value="3HCDH"/>
    <property type="match status" value="2"/>
</dbReference>
<comment type="caution">
    <text evidence="5">The sequence shown here is derived from an EMBL/GenBank/DDBJ whole genome shotgun (WGS) entry which is preliminary data.</text>
</comment>
<dbReference type="PROSITE" id="PS00067">
    <property type="entry name" value="3HCDH"/>
    <property type="match status" value="1"/>
</dbReference>
<evidence type="ECO:0000256" key="2">
    <source>
        <dbReference type="SAM" id="MobiDB-lite"/>
    </source>
</evidence>
<evidence type="ECO:0000256" key="1">
    <source>
        <dbReference type="ARBA" id="ARBA00023002"/>
    </source>
</evidence>
<dbReference type="SUPFAM" id="SSF51735">
    <property type="entry name" value="NAD(P)-binding Rossmann-fold domains"/>
    <property type="match status" value="1"/>
</dbReference>
<dbReference type="InterPro" id="IPR008927">
    <property type="entry name" value="6-PGluconate_DH-like_C_sf"/>
</dbReference>
<feature type="domain" description="3-hydroxyacyl-CoA dehydrogenase NAD binding" evidence="4">
    <location>
        <begin position="3"/>
        <end position="180"/>
    </location>
</feature>
<dbReference type="Gene3D" id="3.40.50.720">
    <property type="entry name" value="NAD(P)-binding Rossmann-like Domain"/>
    <property type="match status" value="1"/>
</dbReference>
<feature type="domain" description="3-hydroxyacyl-CoA dehydrogenase C-terminal" evidence="3">
    <location>
        <begin position="292"/>
        <end position="365"/>
    </location>
</feature>
<evidence type="ECO:0000313" key="5">
    <source>
        <dbReference type="EMBL" id="MFC3567871.1"/>
    </source>
</evidence>
<proteinExistence type="predicted"/>
<dbReference type="RefSeq" id="WP_379027343.1">
    <property type="nucleotide sequence ID" value="NZ_JBHRXE010000001.1"/>
</dbReference>
<dbReference type="InterPro" id="IPR006108">
    <property type="entry name" value="3HC_DH_C"/>
</dbReference>
<accession>A0ABV7RV63</accession>
<dbReference type="Gene3D" id="1.10.1040.50">
    <property type="match status" value="1"/>
</dbReference>
<keyword evidence="6" id="KW-1185">Reference proteome</keyword>
<evidence type="ECO:0000259" key="4">
    <source>
        <dbReference type="Pfam" id="PF02737"/>
    </source>
</evidence>
<evidence type="ECO:0000259" key="3">
    <source>
        <dbReference type="Pfam" id="PF00725"/>
    </source>
</evidence>
<keyword evidence="1" id="KW-0560">Oxidoreductase</keyword>
<dbReference type="InterPro" id="IPR006180">
    <property type="entry name" value="3-OHacyl-CoA_DH_CS"/>
</dbReference>
<evidence type="ECO:0000313" key="6">
    <source>
        <dbReference type="Proteomes" id="UP001595596"/>
    </source>
</evidence>
<feature type="region of interest" description="Disordered" evidence="2">
    <location>
        <begin position="364"/>
        <end position="383"/>
    </location>
</feature>
<dbReference type="PANTHER" id="PTHR48075:SF5">
    <property type="entry name" value="3-HYDROXYBUTYRYL-COA DEHYDROGENASE"/>
    <property type="match status" value="1"/>
</dbReference>
<feature type="domain" description="3-hydroxyacyl-CoA dehydrogenase C-terminal" evidence="3">
    <location>
        <begin position="184"/>
        <end position="277"/>
    </location>
</feature>